<proteinExistence type="predicted"/>
<dbReference type="Proteomes" id="UP000521872">
    <property type="component" value="Unassembled WGS sequence"/>
</dbReference>
<protein>
    <submittedName>
        <fullName evidence="1">Uncharacterized protein</fullName>
    </submittedName>
</protein>
<comment type="caution">
    <text evidence="1">The sequence shown here is derived from an EMBL/GenBank/DDBJ whole genome shotgun (WGS) entry which is preliminary data.</text>
</comment>
<organism evidence="1 2">
    <name type="scientific">Agrocybe pediades</name>
    <dbReference type="NCBI Taxonomy" id="84607"/>
    <lineage>
        <taxon>Eukaryota</taxon>
        <taxon>Fungi</taxon>
        <taxon>Dikarya</taxon>
        <taxon>Basidiomycota</taxon>
        <taxon>Agaricomycotina</taxon>
        <taxon>Agaricomycetes</taxon>
        <taxon>Agaricomycetidae</taxon>
        <taxon>Agaricales</taxon>
        <taxon>Agaricineae</taxon>
        <taxon>Strophariaceae</taxon>
        <taxon>Agrocybe</taxon>
    </lineage>
</organism>
<reference evidence="1 2" key="1">
    <citation type="submission" date="2019-12" db="EMBL/GenBank/DDBJ databases">
        <authorList>
            <person name="Floudas D."/>
            <person name="Bentzer J."/>
            <person name="Ahren D."/>
            <person name="Johansson T."/>
            <person name="Persson P."/>
            <person name="Tunlid A."/>
        </authorList>
    </citation>
    <scope>NUCLEOTIDE SEQUENCE [LARGE SCALE GENOMIC DNA]</scope>
    <source>
        <strain evidence="1 2">CBS 102.39</strain>
    </source>
</reference>
<dbReference type="AlphaFoldDB" id="A0A8H4QV10"/>
<name>A0A8H4QV10_9AGAR</name>
<gene>
    <name evidence="1" type="ORF">D9613_005800</name>
</gene>
<sequence length="95" mass="10247">MSKGNFNAISITNLSPYDLDIVVGSESTTVAAGSGEFSLKMNFNQDVIISNNGTHMAKISYSEHSQSLTITQEKWVTGNEFRVSVVMADNQTALG</sequence>
<keyword evidence="2" id="KW-1185">Reference proteome</keyword>
<evidence type="ECO:0000313" key="2">
    <source>
        <dbReference type="Proteomes" id="UP000521872"/>
    </source>
</evidence>
<dbReference type="EMBL" id="JAACJL010000030">
    <property type="protein sequence ID" value="KAF4617316.1"/>
    <property type="molecule type" value="Genomic_DNA"/>
</dbReference>
<accession>A0A8H4QV10</accession>
<evidence type="ECO:0000313" key="1">
    <source>
        <dbReference type="EMBL" id="KAF4617316.1"/>
    </source>
</evidence>